<keyword evidence="1" id="KW-0812">Transmembrane</keyword>
<evidence type="ECO:0000313" key="3">
    <source>
        <dbReference type="EnsemblMetazoa" id="CJA03164b.1"/>
    </source>
</evidence>
<evidence type="ECO:0000259" key="2">
    <source>
        <dbReference type="Pfam" id="PF10328"/>
    </source>
</evidence>
<keyword evidence="4" id="KW-1185">Reference proteome</keyword>
<dbReference type="Gene3D" id="1.20.1070.10">
    <property type="entry name" value="Rhodopsin 7-helix transmembrane proteins"/>
    <property type="match status" value="1"/>
</dbReference>
<reference evidence="3" key="2">
    <citation type="submission" date="2022-06" db="UniProtKB">
        <authorList>
            <consortium name="EnsemblMetazoa"/>
        </authorList>
    </citation>
    <scope>IDENTIFICATION</scope>
    <source>
        <strain evidence="3">DF5081</strain>
    </source>
</reference>
<feature type="domain" description="7TM GPCR serpentine receptor class x (Srx)" evidence="2">
    <location>
        <begin position="11"/>
        <end position="184"/>
    </location>
</feature>
<sequence>MNKYNRYIQSSGYSLCPAWLESTLICISLNLYLFNEFQSIYISINRFVAIYFPTHYNKLCGIWATVIIHLALFGNRLQNVVFETYERIKHENYISFSPDYLMFTAIEVGGTGMVVLFSLMFIVALSANIATFAKISIFYLKSGGNQDADNQRRVRMNIKLFFQTALQDFLFLLDNFFTFKLGLIMIMFNDRLSFLKKSLFTSSEAISKADSNSTFVKTWPNRTTNRDLSS</sequence>
<dbReference type="Proteomes" id="UP000005237">
    <property type="component" value="Unassembled WGS sequence"/>
</dbReference>
<proteinExistence type="predicted"/>
<feature type="transmembrane region" description="Helical" evidence="1">
    <location>
        <begin position="55"/>
        <end position="74"/>
    </location>
</feature>
<dbReference type="Pfam" id="PF10328">
    <property type="entry name" value="7TM_GPCR_Srx"/>
    <property type="match status" value="1"/>
</dbReference>
<protein>
    <submittedName>
        <fullName evidence="3">7TM_GPCR_Srx domain-containing protein</fullName>
    </submittedName>
</protein>
<dbReference type="PANTHER" id="PTHR23013">
    <property type="entry name" value="SERPENTINE RECEPTOR"/>
    <property type="match status" value="1"/>
</dbReference>
<feature type="transmembrane region" description="Helical" evidence="1">
    <location>
        <begin position="12"/>
        <end position="34"/>
    </location>
</feature>
<feature type="transmembrane region" description="Helical" evidence="1">
    <location>
        <begin position="160"/>
        <end position="188"/>
    </location>
</feature>
<dbReference type="EnsemblMetazoa" id="CJA03164b.1">
    <property type="protein sequence ID" value="CJA03164b.1"/>
    <property type="gene ID" value="WBGene00122368"/>
</dbReference>
<name>A0A8R1HP09_CAEJA</name>
<dbReference type="InterPro" id="IPR019430">
    <property type="entry name" value="7TM_GPCR_serpentine_rcpt_Srx"/>
</dbReference>
<evidence type="ECO:0000256" key="1">
    <source>
        <dbReference type="SAM" id="Phobius"/>
    </source>
</evidence>
<keyword evidence="1" id="KW-1133">Transmembrane helix</keyword>
<dbReference type="SUPFAM" id="SSF81321">
    <property type="entry name" value="Family A G protein-coupled receptor-like"/>
    <property type="match status" value="1"/>
</dbReference>
<accession>A0A8R1HP09</accession>
<dbReference type="AlphaFoldDB" id="A0A8R1HP09"/>
<feature type="transmembrane region" description="Helical" evidence="1">
    <location>
        <begin position="113"/>
        <end position="140"/>
    </location>
</feature>
<keyword evidence="1" id="KW-0472">Membrane</keyword>
<reference evidence="4" key="1">
    <citation type="submission" date="2010-08" db="EMBL/GenBank/DDBJ databases">
        <authorList>
            <consortium name="Caenorhabditis japonica Sequencing Consortium"/>
            <person name="Wilson R.K."/>
        </authorList>
    </citation>
    <scope>NUCLEOTIDE SEQUENCE [LARGE SCALE GENOMIC DNA]</scope>
    <source>
        <strain evidence="4">DF5081</strain>
    </source>
</reference>
<dbReference type="PANTHER" id="PTHR23013:SF32">
    <property type="entry name" value="7TM GPCR SERPENTINE RECEPTOR CLASS X (SRX) DOMAIN-CONTAINING PROTEIN"/>
    <property type="match status" value="1"/>
</dbReference>
<organism evidence="3 4">
    <name type="scientific">Caenorhabditis japonica</name>
    <dbReference type="NCBI Taxonomy" id="281687"/>
    <lineage>
        <taxon>Eukaryota</taxon>
        <taxon>Metazoa</taxon>
        <taxon>Ecdysozoa</taxon>
        <taxon>Nematoda</taxon>
        <taxon>Chromadorea</taxon>
        <taxon>Rhabditida</taxon>
        <taxon>Rhabditina</taxon>
        <taxon>Rhabditomorpha</taxon>
        <taxon>Rhabditoidea</taxon>
        <taxon>Rhabditidae</taxon>
        <taxon>Peloderinae</taxon>
        <taxon>Caenorhabditis</taxon>
    </lineage>
</organism>
<evidence type="ECO:0000313" key="4">
    <source>
        <dbReference type="Proteomes" id="UP000005237"/>
    </source>
</evidence>